<sequence length="246" mass="27807">MYSSLVPDVRHTLLVPGVRPHEVMSPAVSLEETDPTARGLLVQHTYTTTTGQAGREGALPVSPQQVSARTLETHADPVRFRHVSKSLPPGWSYAANSWDRIQSHFLGDPTRAFWLDNAPRVRCPCVDPTEDLVDEVTRREIHWLLCADRLRLPYDKTAPGYYGYRPEWPVGVPMERRLFPPADPRLSSSQAIAAAHTDRVSPASVWEPMGQTVTECFQVHNNCVSRRYEEARHWDSAQPKQAHKIE</sequence>
<evidence type="ECO:0000313" key="1">
    <source>
        <dbReference type="EMBL" id="CAG2059676.1"/>
    </source>
</evidence>
<evidence type="ECO:0000313" key="2">
    <source>
        <dbReference type="Proteomes" id="UP001153148"/>
    </source>
</evidence>
<protein>
    <submittedName>
        <fullName evidence="1">Uncharacterized protein</fullName>
    </submittedName>
</protein>
<dbReference type="EMBL" id="CAJPIN010010243">
    <property type="protein sequence ID" value="CAG2059676.1"/>
    <property type="molecule type" value="Genomic_DNA"/>
</dbReference>
<comment type="caution">
    <text evidence="1">The sequence shown here is derived from an EMBL/GenBank/DDBJ whole genome shotgun (WGS) entry which is preliminary data.</text>
</comment>
<gene>
    <name evidence="1" type="ORF">TPAB3V08_LOCUS6637</name>
</gene>
<keyword evidence="2" id="KW-1185">Reference proteome</keyword>
<dbReference type="Proteomes" id="UP001153148">
    <property type="component" value="Unassembled WGS sequence"/>
</dbReference>
<proteinExistence type="predicted"/>
<accession>A0ABN7P1B0</accession>
<organism evidence="1 2">
    <name type="scientific">Timema podura</name>
    <name type="common">Walking stick</name>
    <dbReference type="NCBI Taxonomy" id="61482"/>
    <lineage>
        <taxon>Eukaryota</taxon>
        <taxon>Metazoa</taxon>
        <taxon>Ecdysozoa</taxon>
        <taxon>Arthropoda</taxon>
        <taxon>Hexapoda</taxon>
        <taxon>Insecta</taxon>
        <taxon>Pterygota</taxon>
        <taxon>Neoptera</taxon>
        <taxon>Polyneoptera</taxon>
        <taxon>Phasmatodea</taxon>
        <taxon>Timematodea</taxon>
        <taxon>Timematoidea</taxon>
        <taxon>Timematidae</taxon>
        <taxon>Timema</taxon>
    </lineage>
</organism>
<name>A0ABN7P1B0_TIMPD</name>
<reference evidence="1" key="1">
    <citation type="submission" date="2021-03" db="EMBL/GenBank/DDBJ databases">
        <authorList>
            <person name="Tran Van P."/>
        </authorList>
    </citation>
    <scope>NUCLEOTIDE SEQUENCE</scope>
</reference>